<name>M6XZT2_9LEPT</name>
<dbReference type="AlphaFoldDB" id="M6XZT2"/>
<proteinExistence type="predicted"/>
<accession>M6XZT2</accession>
<dbReference type="Pfam" id="PF07588">
    <property type="entry name" value="DUF1554"/>
    <property type="match status" value="1"/>
</dbReference>
<sequence>MLANNLPNYYKRVATVTPNAGDGQENWILKPNTEYRRVDGVTKVIT</sequence>
<organism evidence="2 3">
    <name type="scientific">Leptospira noguchii str. 2001034031</name>
    <dbReference type="NCBI Taxonomy" id="1193053"/>
    <lineage>
        <taxon>Bacteria</taxon>
        <taxon>Pseudomonadati</taxon>
        <taxon>Spirochaetota</taxon>
        <taxon>Spirochaetia</taxon>
        <taxon>Leptospirales</taxon>
        <taxon>Leptospiraceae</taxon>
        <taxon>Leptospira</taxon>
    </lineage>
</organism>
<evidence type="ECO:0000313" key="3">
    <source>
        <dbReference type="Proteomes" id="UP000012138"/>
    </source>
</evidence>
<reference evidence="2 3" key="1">
    <citation type="submission" date="2013-01" db="EMBL/GenBank/DDBJ databases">
        <authorList>
            <person name="Harkins D.M."/>
            <person name="Durkin A.S."/>
            <person name="Brinkac L.M."/>
            <person name="Haft D.H."/>
            <person name="Selengut J.D."/>
            <person name="Sanka R."/>
            <person name="DePew J."/>
            <person name="Purushe J."/>
            <person name="Whelen A.C."/>
            <person name="Vinetz J.M."/>
            <person name="Sutton G.G."/>
            <person name="Nierman W.C."/>
            <person name="Fouts D.E."/>
        </authorList>
    </citation>
    <scope>NUCLEOTIDE SEQUENCE [LARGE SCALE GENOMIC DNA]</scope>
    <source>
        <strain evidence="2 3">2001034031</strain>
    </source>
</reference>
<evidence type="ECO:0000313" key="2">
    <source>
        <dbReference type="EMBL" id="EMO87582.1"/>
    </source>
</evidence>
<gene>
    <name evidence="2" type="ORF">LEP1GSC024_3370</name>
</gene>
<dbReference type="Proteomes" id="UP000012138">
    <property type="component" value="Unassembled WGS sequence"/>
</dbReference>
<comment type="caution">
    <text evidence="2">The sequence shown here is derived from an EMBL/GenBank/DDBJ whole genome shotgun (WGS) entry which is preliminary data.</text>
</comment>
<evidence type="ECO:0000259" key="1">
    <source>
        <dbReference type="Pfam" id="PF07588"/>
    </source>
</evidence>
<protein>
    <submittedName>
        <fullName evidence="2">PF07588 domain protein</fullName>
    </submittedName>
</protein>
<dbReference type="EMBL" id="AKXB02000150">
    <property type="protein sequence ID" value="EMO87582.1"/>
    <property type="molecule type" value="Genomic_DNA"/>
</dbReference>
<dbReference type="InterPro" id="IPR011448">
    <property type="entry name" value="DUF1554"/>
</dbReference>
<feature type="domain" description="DUF1554" evidence="1">
    <location>
        <begin position="2"/>
        <end position="45"/>
    </location>
</feature>